<dbReference type="HOGENOM" id="CLU_2303114_0_0_9"/>
<keyword evidence="2" id="KW-1185">Reference proteome</keyword>
<organism evidence="1 2">
    <name type="scientific">Paenibacillus mucilaginosus 3016</name>
    <dbReference type="NCBI Taxonomy" id="1116391"/>
    <lineage>
        <taxon>Bacteria</taxon>
        <taxon>Bacillati</taxon>
        <taxon>Bacillota</taxon>
        <taxon>Bacilli</taxon>
        <taxon>Bacillales</taxon>
        <taxon>Paenibacillaceae</taxon>
        <taxon>Paenibacillus</taxon>
    </lineage>
</organism>
<protein>
    <submittedName>
        <fullName evidence="1">Uncharacterized protein</fullName>
    </submittedName>
</protein>
<gene>
    <name evidence="1" type="ORF">PM3016_5601</name>
</gene>
<dbReference type="EMBL" id="CP003235">
    <property type="protein sequence ID" value="AFC32293.1"/>
    <property type="molecule type" value="Genomic_DNA"/>
</dbReference>
<proteinExistence type="predicted"/>
<accession>H6NII2</accession>
<dbReference type="STRING" id="1116391.PM3016_5601"/>
<sequence length="100" mass="10594">MSSAICPVTPEVVPALAVSRSLLAATCAELSSTSRISVFSEPTMVLKLCARTPTSSREDVLTSTVRSHWAIRSVSSASLRIGRESARASQKPEAETQFAA</sequence>
<name>H6NII2_9BACL</name>
<dbReference type="Proteomes" id="UP000007523">
    <property type="component" value="Chromosome"/>
</dbReference>
<evidence type="ECO:0000313" key="1">
    <source>
        <dbReference type="EMBL" id="AFC32293.1"/>
    </source>
</evidence>
<reference evidence="1 2" key="1">
    <citation type="journal article" date="2012" name="J. Bacteriol.">
        <title>Complete Genome Sequence of Paenibacillus mucilaginosus 3016, a Bacterium Functional as Microbial Fertilizer.</title>
        <authorList>
            <person name="Ma M."/>
            <person name="Wang Z."/>
            <person name="Li L."/>
            <person name="Jiang X."/>
            <person name="Guan D."/>
            <person name="Cao F."/>
            <person name="Chen H."/>
            <person name="Wang X."/>
            <person name="Shen D."/>
            <person name="Du B."/>
            <person name="Li J."/>
        </authorList>
    </citation>
    <scope>NUCLEOTIDE SEQUENCE [LARGE SCALE GENOMIC DNA]</scope>
    <source>
        <strain evidence="1 2">3016</strain>
    </source>
</reference>
<dbReference type="AlphaFoldDB" id="H6NII2"/>
<evidence type="ECO:0000313" key="2">
    <source>
        <dbReference type="Proteomes" id="UP000007523"/>
    </source>
</evidence>
<dbReference type="KEGG" id="pmq:PM3016_5601"/>